<evidence type="ECO:0000313" key="1">
    <source>
        <dbReference type="EMBL" id="MEN3749879.1"/>
    </source>
</evidence>
<gene>
    <name evidence="1" type="ORF">TPR58_22090</name>
</gene>
<keyword evidence="2" id="KW-1185">Reference proteome</keyword>
<dbReference type="EMBL" id="JBDIZK010000019">
    <property type="protein sequence ID" value="MEN3749879.1"/>
    <property type="molecule type" value="Genomic_DNA"/>
</dbReference>
<dbReference type="Proteomes" id="UP001427805">
    <property type="component" value="Unassembled WGS sequence"/>
</dbReference>
<protein>
    <submittedName>
        <fullName evidence="1">Uncharacterized protein</fullName>
    </submittedName>
</protein>
<comment type="caution">
    <text evidence="1">The sequence shown here is derived from an EMBL/GenBank/DDBJ whole genome shotgun (WGS) entry which is preliminary data.</text>
</comment>
<accession>A0ABV0BE95</accession>
<evidence type="ECO:0000313" key="2">
    <source>
        <dbReference type="Proteomes" id="UP001427805"/>
    </source>
</evidence>
<organism evidence="1 2">
    <name type="scientific">Sphingomonas rustica</name>
    <dbReference type="NCBI Taxonomy" id="3103142"/>
    <lineage>
        <taxon>Bacteria</taxon>
        <taxon>Pseudomonadati</taxon>
        <taxon>Pseudomonadota</taxon>
        <taxon>Alphaproteobacteria</taxon>
        <taxon>Sphingomonadales</taxon>
        <taxon>Sphingomonadaceae</taxon>
        <taxon>Sphingomonas</taxon>
    </lineage>
</organism>
<reference evidence="1 2" key="1">
    <citation type="submission" date="2024-05" db="EMBL/GenBank/DDBJ databases">
        <title>Sphingomonas sp. HF-S3 16S ribosomal RNA gene Genome sequencing and assembly.</title>
        <authorList>
            <person name="Lee H."/>
        </authorList>
    </citation>
    <scope>NUCLEOTIDE SEQUENCE [LARGE SCALE GENOMIC DNA]</scope>
    <source>
        <strain evidence="1 2">HF-S3</strain>
    </source>
</reference>
<dbReference type="RefSeq" id="WP_346248928.1">
    <property type="nucleotide sequence ID" value="NZ_JBDIZK010000019.1"/>
</dbReference>
<sequence>MKIVKRAMDLTLAGALAYLEKFPILWVGTTADADWLIRMLELGGVDAERWEVRYTHKDPTADELPDKESAIQLLKHHNIDLREVRLVSHFYDGSMGIFLRRDGELSYLGIEFDPEGAKLLAHAFFALGISVRRDELDADAMQRVLEAE</sequence>
<name>A0ABV0BE95_9SPHN</name>
<proteinExistence type="predicted"/>